<protein>
    <submittedName>
        <fullName evidence="1">Uncharacterized protein</fullName>
    </submittedName>
</protein>
<accession>A0A1M7FUG2</accession>
<gene>
    <name evidence="1" type="ORF">SAMN04488494_1267</name>
</gene>
<evidence type="ECO:0000313" key="2">
    <source>
        <dbReference type="Proteomes" id="UP000184280"/>
    </source>
</evidence>
<proteinExistence type="predicted"/>
<evidence type="ECO:0000313" key="1">
    <source>
        <dbReference type="EMBL" id="SHM07673.1"/>
    </source>
</evidence>
<sequence length="117" mass="13627">MGVILLFLALIAKIVVNEYQISEYKTQINDLRQAIRYNEVADSLLGVKSDSTGRYYVIHRNEKGEVMTYQDMMRTIDAQEHVIEIQDIVIRNAKDVYKFNYAVKDSSGVVIMKFWDK</sequence>
<dbReference type="EMBL" id="FRCJ01000002">
    <property type="protein sequence ID" value="SHM07673.1"/>
    <property type="molecule type" value="Genomic_DNA"/>
</dbReference>
<reference evidence="1 2" key="1">
    <citation type="submission" date="2016-11" db="EMBL/GenBank/DDBJ databases">
        <authorList>
            <person name="Jaros S."/>
            <person name="Januszkiewicz K."/>
            <person name="Wedrychowicz H."/>
        </authorList>
    </citation>
    <scope>NUCLEOTIDE SEQUENCE [LARGE SCALE GENOMIC DNA]</scope>
    <source>
        <strain evidence="1 2">BPI-34</strain>
    </source>
</reference>
<dbReference type="AlphaFoldDB" id="A0A1M7FUG2"/>
<organism evidence="1 2">
    <name type="scientific">Xylanibacter ruminicola</name>
    <name type="common">Prevotella ruminicola</name>
    <dbReference type="NCBI Taxonomy" id="839"/>
    <lineage>
        <taxon>Bacteria</taxon>
        <taxon>Pseudomonadati</taxon>
        <taxon>Bacteroidota</taxon>
        <taxon>Bacteroidia</taxon>
        <taxon>Bacteroidales</taxon>
        <taxon>Prevotellaceae</taxon>
        <taxon>Xylanibacter</taxon>
    </lineage>
</organism>
<dbReference type="Proteomes" id="UP000184280">
    <property type="component" value="Unassembled WGS sequence"/>
</dbReference>
<name>A0A1M7FUG2_XYLRU</name>